<keyword evidence="3" id="KW-1185">Reference proteome</keyword>
<feature type="region of interest" description="Disordered" evidence="1">
    <location>
        <begin position="1"/>
        <end position="71"/>
    </location>
</feature>
<dbReference type="RefSeq" id="XP_060375171.1">
    <property type="nucleotide sequence ID" value="XM_060530262.1"/>
</dbReference>
<evidence type="ECO:0000313" key="3">
    <source>
        <dbReference type="Proteomes" id="UP001227543"/>
    </source>
</evidence>
<comment type="caution">
    <text evidence="2">The sequence shown here is derived from an EMBL/GenBank/DDBJ whole genome shotgun (WGS) entry which is preliminary data.</text>
</comment>
<feature type="compositionally biased region" description="Polar residues" evidence="1">
    <location>
        <begin position="9"/>
        <end position="23"/>
    </location>
</feature>
<organism evidence="2 3">
    <name type="scientific">Colletotrichum tamarilloi</name>
    <dbReference type="NCBI Taxonomy" id="1209934"/>
    <lineage>
        <taxon>Eukaryota</taxon>
        <taxon>Fungi</taxon>
        <taxon>Dikarya</taxon>
        <taxon>Ascomycota</taxon>
        <taxon>Pezizomycotina</taxon>
        <taxon>Sordariomycetes</taxon>
        <taxon>Hypocreomycetidae</taxon>
        <taxon>Glomerellales</taxon>
        <taxon>Glomerellaceae</taxon>
        <taxon>Colletotrichum</taxon>
        <taxon>Colletotrichum acutatum species complex</taxon>
    </lineage>
</organism>
<name>A0ABQ9QPR7_9PEZI</name>
<evidence type="ECO:0000313" key="2">
    <source>
        <dbReference type="EMBL" id="KAK1480699.1"/>
    </source>
</evidence>
<feature type="region of interest" description="Disordered" evidence="1">
    <location>
        <begin position="83"/>
        <end position="112"/>
    </location>
</feature>
<proteinExistence type="predicted"/>
<dbReference type="Proteomes" id="UP001227543">
    <property type="component" value="Unassembled WGS sequence"/>
</dbReference>
<reference evidence="2 3" key="1">
    <citation type="submission" date="2016-10" db="EMBL/GenBank/DDBJ databases">
        <title>The genome sequence of Colletotrichum fioriniae PJ7.</title>
        <authorList>
            <person name="Baroncelli R."/>
        </authorList>
    </citation>
    <scope>NUCLEOTIDE SEQUENCE [LARGE SCALE GENOMIC DNA]</scope>
    <source>
        <strain evidence="2 3">Tom-12</strain>
    </source>
</reference>
<sequence length="148" mass="16335">MDEVLHNTALHNHSSRQLDSPTSHWRARHRQVAREWKGTVSTSRPRQPVSGLHSTAPATAQSTELASHSTAALPSRSLALASSQLNLTGLHRQPSNEPPGTSPRNPFRSRVRRRHTSDICALIHRAIIPTAIDPLRLCRLSSSSMSHN</sequence>
<protein>
    <submittedName>
        <fullName evidence="2">Uncharacterized protein</fullName>
    </submittedName>
</protein>
<evidence type="ECO:0000256" key="1">
    <source>
        <dbReference type="SAM" id="MobiDB-lite"/>
    </source>
</evidence>
<dbReference type="GeneID" id="85414500"/>
<feature type="compositionally biased region" description="Polar residues" evidence="1">
    <location>
        <begin position="52"/>
        <end position="68"/>
    </location>
</feature>
<gene>
    <name evidence="2" type="ORF">CTAM01_14261</name>
</gene>
<accession>A0ABQ9QPR7</accession>
<dbReference type="EMBL" id="MLFU01000117">
    <property type="protein sequence ID" value="KAK1480699.1"/>
    <property type="molecule type" value="Genomic_DNA"/>
</dbReference>